<reference evidence="1" key="1">
    <citation type="submission" date="2020-09" db="EMBL/GenBank/DDBJ databases">
        <title>Taishania pollutisoli gen. nov., sp. nov., Isolated from Tetrabromobisphenol A-Contaminated Soil.</title>
        <authorList>
            <person name="Chen Q."/>
        </authorList>
    </citation>
    <scope>NUCLEOTIDE SEQUENCE</scope>
    <source>
        <strain evidence="1">CZZ-1</strain>
    </source>
</reference>
<proteinExistence type="predicted"/>
<dbReference type="RefSeq" id="WP_216714843.1">
    <property type="nucleotide sequence ID" value="NZ_JACVEL010000021.1"/>
</dbReference>
<evidence type="ECO:0000313" key="2">
    <source>
        <dbReference type="Proteomes" id="UP000652681"/>
    </source>
</evidence>
<dbReference type="EMBL" id="JACVEL010000021">
    <property type="protein sequence ID" value="MBC9813940.1"/>
    <property type="molecule type" value="Genomic_DNA"/>
</dbReference>
<keyword evidence="2" id="KW-1185">Reference proteome</keyword>
<comment type="caution">
    <text evidence="1">The sequence shown here is derived from an EMBL/GenBank/DDBJ whole genome shotgun (WGS) entry which is preliminary data.</text>
</comment>
<name>A0A8J6PG64_9FLAO</name>
<accession>A0A8J6PG64</accession>
<dbReference type="AlphaFoldDB" id="A0A8J6PG64"/>
<evidence type="ECO:0000313" key="1">
    <source>
        <dbReference type="EMBL" id="MBC9813940.1"/>
    </source>
</evidence>
<gene>
    <name evidence="1" type="ORF">H9Y05_15795</name>
</gene>
<dbReference type="Proteomes" id="UP000652681">
    <property type="component" value="Unassembled WGS sequence"/>
</dbReference>
<sequence>MRSIIFTAIICFLSISCQKRKEIKAWKEKEGSYFSPESYLIYQDQEFTIDFNEININASGATLFSNVENSRSVNFSVFEKSHNDNSNYQYKIQYSSVTGFEFTQQGVSNDQIPFEQFTAGRKFYLSFSDDNLTLAIIKPDGETDHLIFKKK</sequence>
<organism evidence="1 2">
    <name type="scientific">Taishania pollutisoli</name>
    <dbReference type="NCBI Taxonomy" id="2766479"/>
    <lineage>
        <taxon>Bacteria</taxon>
        <taxon>Pseudomonadati</taxon>
        <taxon>Bacteroidota</taxon>
        <taxon>Flavobacteriia</taxon>
        <taxon>Flavobacteriales</taxon>
        <taxon>Crocinitomicaceae</taxon>
        <taxon>Taishania</taxon>
    </lineage>
</organism>
<protein>
    <submittedName>
        <fullName evidence="1">Uncharacterized protein</fullName>
    </submittedName>
</protein>
<dbReference type="PROSITE" id="PS51257">
    <property type="entry name" value="PROKAR_LIPOPROTEIN"/>
    <property type="match status" value="1"/>
</dbReference>